<evidence type="ECO:0000259" key="6">
    <source>
        <dbReference type="Pfam" id="PF04542"/>
    </source>
</evidence>
<feature type="domain" description="RNA polymerase sigma-70 region 4" evidence="7">
    <location>
        <begin position="127"/>
        <end position="175"/>
    </location>
</feature>
<accession>A0A1Q9LQW7</accession>
<dbReference type="InterPro" id="IPR036388">
    <property type="entry name" value="WH-like_DNA-bd_sf"/>
</dbReference>
<dbReference type="Pfam" id="PF04542">
    <property type="entry name" value="Sigma70_r2"/>
    <property type="match status" value="1"/>
</dbReference>
<proteinExistence type="inferred from homology"/>
<dbReference type="GO" id="GO:0006352">
    <property type="term" value="P:DNA-templated transcription initiation"/>
    <property type="evidence" value="ECO:0007669"/>
    <property type="project" value="InterPro"/>
</dbReference>
<dbReference type="CDD" id="cd06171">
    <property type="entry name" value="Sigma70_r4"/>
    <property type="match status" value="1"/>
</dbReference>
<dbReference type="SUPFAM" id="SSF88659">
    <property type="entry name" value="Sigma3 and sigma4 domains of RNA polymerase sigma factors"/>
    <property type="match status" value="1"/>
</dbReference>
<dbReference type="OrthoDB" id="9811152at2"/>
<dbReference type="STRING" id="1193682.BJP25_11670"/>
<dbReference type="SUPFAM" id="SSF88946">
    <property type="entry name" value="Sigma2 domain of RNA polymerase sigma factors"/>
    <property type="match status" value="1"/>
</dbReference>
<dbReference type="InterPro" id="IPR014284">
    <property type="entry name" value="RNA_pol_sigma-70_dom"/>
</dbReference>
<dbReference type="Pfam" id="PF04545">
    <property type="entry name" value="Sigma70_r4"/>
    <property type="match status" value="1"/>
</dbReference>
<dbReference type="InterPro" id="IPR039425">
    <property type="entry name" value="RNA_pol_sigma-70-like"/>
</dbReference>
<evidence type="ECO:0000256" key="1">
    <source>
        <dbReference type="ARBA" id="ARBA00010641"/>
    </source>
</evidence>
<dbReference type="PANTHER" id="PTHR43133">
    <property type="entry name" value="RNA POLYMERASE ECF-TYPE SIGMA FACTO"/>
    <property type="match status" value="1"/>
</dbReference>
<reference evidence="8 9" key="1">
    <citation type="submission" date="2016-10" db="EMBL/GenBank/DDBJ databases">
        <title>The Draft Genome Sequence of Actinokineospora bangkokensis 44EHWT reveals the biosynthetic pathway of antifungal compounds Thailandins with unusual extender unit butylmalonyl-CoA.</title>
        <authorList>
            <person name="Greule A."/>
            <person name="Intra B."/>
            <person name="Flemming S."/>
            <person name="Rommel M.G."/>
            <person name="Panbangred W."/>
            <person name="Bechthold A."/>
        </authorList>
    </citation>
    <scope>NUCLEOTIDE SEQUENCE [LARGE SCALE GENOMIC DNA]</scope>
    <source>
        <strain evidence="8 9">44EHW</strain>
    </source>
</reference>
<comment type="caution">
    <text evidence="8">The sequence shown here is derived from an EMBL/GenBank/DDBJ whole genome shotgun (WGS) entry which is preliminary data.</text>
</comment>
<dbReference type="Gene3D" id="1.10.10.10">
    <property type="entry name" value="Winged helix-like DNA-binding domain superfamily/Winged helix DNA-binding domain"/>
    <property type="match status" value="1"/>
</dbReference>
<keyword evidence="9" id="KW-1185">Reference proteome</keyword>
<dbReference type="Gene3D" id="1.10.1740.10">
    <property type="match status" value="1"/>
</dbReference>
<feature type="domain" description="RNA polymerase sigma-70 region 2" evidence="6">
    <location>
        <begin position="26"/>
        <end position="92"/>
    </location>
</feature>
<comment type="similarity">
    <text evidence="1">Belongs to the sigma-70 factor family. ECF subfamily.</text>
</comment>
<evidence type="ECO:0000256" key="5">
    <source>
        <dbReference type="ARBA" id="ARBA00023163"/>
    </source>
</evidence>
<name>A0A1Q9LQW7_9PSEU</name>
<evidence type="ECO:0000256" key="4">
    <source>
        <dbReference type="ARBA" id="ARBA00023125"/>
    </source>
</evidence>
<dbReference type="GO" id="GO:0016987">
    <property type="term" value="F:sigma factor activity"/>
    <property type="evidence" value="ECO:0007669"/>
    <property type="project" value="UniProtKB-KW"/>
</dbReference>
<dbReference type="Proteomes" id="UP000186040">
    <property type="component" value="Unassembled WGS sequence"/>
</dbReference>
<dbReference type="EMBL" id="MKQR01000007">
    <property type="protein sequence ID" value="OLR94412.1"/>
    <property type="molecule type" value="Genomic_DNA"/>
</dbReference>
<dbReference type="AlphaFoldDB" id="A0A1Q9LQW7"/>
<dbReference type="GO" id="GO:0003677">
    <property type="term" value="F:DNA binding"/>
    <property type="evidence" value="ECO:0007669"/>
    <property type="project" value="UniProtKB-KW"/>
</dbReference>
<dbReference type="InterPro" id="IPR007630">
    <property type="entry name" value="RNA_pol_sigma70_r4"/>
</dbReference>
<evidence type="ECO:0000313" key="8">
    <source>
        <dbReference type="EMBL" id="OLR94412.1"/>
    </source>
</evidence>
<organism evidence="8 9">
    <name type="scientific">Actinokineospora bangkokensis</name>
    <dbReference type="NCBI Taxonomy" id="1193682"/>
    <lineage>
        <taxon>Bacteria</taxon>
        <taxon>Bacillati</taxon>
        <taxon>Actinomycetota</taxon>
        <taxon>Actinomycetes</taxon>
        <taxon>Pseudonocardiales</taxon>
        <taxon>Pseudonocardiaceae</taxon>
        <taxon>Actinokineospora</taxon>
    </lineage>
</organism>
<sequence length="185" mass="21057">MDRTRRRGADRARPDLAREDELRAAYDAHAAELHRYARRQLGDDGAARDVVQEVFLRAWRAADRFDPEVASLRVWLFAIARNAVIDHERGRRVRPLRLLPGDELSALAESEADFVDDVVVGWVLEEALRRLSQEHRTALVETYLRGRPHDQVAAELGVPVGTVRSRVFYGLKALRLAMDEIGVQL</sequence>
<protein>
    <submittedName>
        <fullName evidence="8">RNA polymerase subunit sigma-70</fullName>
    </submittedName>
</protein>
<dbReference type="InterPro" id="IPR013324">
    <property type="entry name" value="RNA_pol_sigma_r3/r4-like"/>
</dbReference>
<evidence type="ECO:0000313" key="9">
    <source>
        <dbReference type="Proteomes" id="UP000186040"/>
    </source>
</evidence>
<dbReference type="PANTHER" id="PTHR43133:SF52">
    <property type="entry name" value="ECF RNA POLYMERASE SIGMA FACTOR SIGL"/>
    <property type="match status" value="1"/>
</dbReference>
<keyword evidence="2" id="KW-0805">Transcription regulation</keyword>
<evidence type="ECO:0000259" key="7">
    <source>
        <dbReference type="Pfam" id="PF04545"/>
    </source>
</evidence>
<evidence type="ECO:0000256" key="2">
    <source>
        <dbReference type="ARBA" id="ARBA00023015"/>
    </source>
</evidence>
<dbReference type="InterPro" id="IPR007627">
    <property type="entry name" value="RNA_pol_sigma70_r2"/>
</dbReference>
<dbReference type="InterPro" id="IPR013325">
    <property type="entry name" value="RNA_pol_sigma_r2"/>
</dbReference>
<dbReference type="RefSeq" id="WP_075973794.1">
    <property type="nucleotide sequence ID" value="NZ_MKQR01000007.1"/>
</dbReference>
<evidence type="ECO:0000256" key="3">
    <source>
        <dbReference type="ARBA" id="ARBA00023082"/>
    </source>
</evidence>
<keyword evidence="5" id="KW-0804">Transcription</keyword>
<keyword evidence="3" id="KW-0731">Sigma factor</keyword>
<gene>
    <name evidence="8" type="ORF">BJP25_11670</name>
</gene>
<dbReference type="NCBIfam" id="TIGR02937">
    <property type="entry name" value="sigma70-ECF"/>
    <property type="match status" value="1"/>
</dbReference>
<keyword evidence="4" id="KW-0238">DNA-binding</keyword>